<protein>
    <submittedName>
        <fullName evidence="8">ABC transporter permease</fullName>
    </submittedName>
</protein>
<dbReference type="PANTHER" id="PTHR32196:SF63">
    <property type="entry name" value="INNER MEMBRANE ABC TRANSPORTER PERMEASE PROTEIN YJFF"/>
    <property type="match status" value="1"/>
</dbReference>
<dbReference type="GO" id="GO:0005886">
    <property type="term" value="C:plasma membrane"/>
    <property type="evidence" value="ECO:0007669"/>
    <property type="project" value="UniProtKB-SubCell"/>
</dbReference>
<keyword evidence="2" id="KW-1003">Cell membrane</keyword>
<keyword evidence="5 7" id="KW-0472">Membrane</keyword>
<evidence type="ECO:0000256" key="4">
    <source>
        <dbReference type="ARBA" id="ARBA00022989"/>
    </source>
</evidence>
<evidence type="ECO:0000256" key="3">
    <source>
        <dbReference type="ARBA" id="ARBA00022692"/>
    </source>
</evidence>
<evidence type="ECO:0000256" key="2">
    <source>
        <dbReference type="ARBA" id="ARBA00022475"/>
    </source>
</evidence>
<feature type="transmembrane region" description="Helical" evidence="7">
    <location>
        <begin position="289"/>
        <end position="306"/>
    </location>
</feature>
<evidence type="ECO:0000256" key="5">
    <source>
        <dbReference type="ARBA" id="ARBA00023136"/>
    </source>
</evidence>
<evidence type="ECO:0000256" key="7">
    <source>
        <dbReference type="SAM" id="Phobius"/>
    </source>
</evidence>
<name>A0A8H8WZC4_9HYPH</name>
<dbReference type="CDD" id="cd06579">
    <property type="entry name" value="TM_PBP1_transp_AraH_like"/>
    <property type="match status" value="1"/>
</dbReference>
<dbReference type="AlphaFoldDB" id="A0A8H8WZC4"/>
<feature type="transmembrane region" description="Helical" evidence="7">
    <location>
        <begin position="37"/>
        <end position="56"/>
    </location>
</feature>
<feature type="transmembrane region" description="Helical" evidence="7">
    <location>
        <begin position="88"/>
        <end position="109"/>
    </location>
</feature>
<feature type="compositionally biased region" description="Pro residues" evidence="6">
    <location>
        <begin position="324"/>
        <end position="334"/>
    </location>
</feature>
<evidence type="ECO:0000313" key="9">
    <source>
        <dbReference type="Proteomes" id="UP000663508"/>
    </source>
</evidence>
<dbReference type="RefSeq" id="WP_207180312.1">
    <property type="nucleotide sequence ID" value="NZ_AP024145.1"/>
</dbReference>
<keyword evidence="3 7" id="KW-0812">Transmembrane</keyword>
<accession>A0A8H8WZC4</accession>
<keyword evidence="4 7" id="KW-1133">Transmembrane helix</keyword>
<dbReference type="PANTHER" id="PTHR32196">
    <property type="entry name" value="ABC TRANSPORTER PERMEASE PROTEIN YPHD-RELATED-RELATED"/>
    <property type="match status" value="1"/>
</dbReference>
<organism evidence="8 9">
    <name type="scientific">Methylobacterium indicum</name>
    <dbReference type="NCBI Taxonomy" id="1775910"/>
    <lineage>
        <taxon>Bacteria</taxon>
        <taxon>Pseudomonadati</taxon>
        <taxon>Pseudomonadota</taxon>
        <taxon>Alphaproteobacteria</taxon>
        <taxon>Hyphomicrobiales</taxon>
        <taxon>Methylobacteriaceae</taxon>
        <taxon>Methylobacterium</taxon>
    </lineage>
</organism>
<feature type="region of interest" description="Disordered" evidence="6">
    <location>
        <begin position="317"/>
        <end position="340"/>
    </location>
</feature>
<reference evidence="8" key="1">
    <citation type="submission" date="2020-11" db="EMBL/GenBank/DDBJ databases">
        <title>Complete genome sequence of a novel pathogenic Methylobacterium strain isolated from rice in Vietnam.</title>
        <authorList>
            <person name="Lai K."/>
            <person name="Okazaki S."/>
            <person name="Higashi K."/>
            <person name="Mori H."/>
            <person name="Toyoda A."/>
            <person name="Kurokawa K."/>
        </authorList>
    </citation>
    <scope>NUCLEOTIDE SEQUENCE</scope>
    <source>
        <strain evidence="8">VL1</strain>
    </source>
</reference>
<dbReference type="Proteomes" id="UP000663508">
    <property type="component" value="Chromosome"/>
</dbReference>
<feature type="transmembrane region" description="Helical" evidence="7">
    <location>
        <begin position="202"/>
        <end position="230"/>
    </location>
</feature>
<evidence type="ECO:0000256" key="6">
    <source>
        <dbReference type="SAM" id="MobiDB-lite"/>
    </source>
</evidence>
<dbReference type="EMBL" id="AP024145">
    <property type="protein sequence ID" value="BCM87209.1"/>
    <property type="molecule type" value="Genomic_DNA"/>
</dbReference>
<evidence type="ECO:0000313" key="8">
    <source>
        <dbReference type="EMBL" id="BCM87209.1"/>
    </source>
</evidence>
<sequence length="340" mass="34614">MTRYLPVLATALVFAAAYALCAVQFPAFLSTRVVGNLLTDSAFLGIVAVGMTVVIVSGGIDLSIGSVIAFTSVFLALAIERWGLPPLAAFALALLIAAAFGAAMGWIIAALDLPPFIVTLAGMFLARGASFLLSTESIPITAPFYAAVGEASLRLPGGGRLTVVAAIMLAVFVGGGLLLHLTRFGAAAYALGGNRVSARLMGLRVGATTIAIYTLSSVLAGLAGIVFSLYTSSGNSLSAVGVELDTIAAVVIGGTLLTGGQGLMVGTFLGVMIQALIGTYITFDGTLSSWWAKIATGGLLFVFIALQQGLSALARRPRSAGRVPPRPASAPAPSPARARR</sequence>
<evidence type="ECO:0000256" key="1">
    <source>
        <dbReference type="ARBA" id="ARBA00004651"/>
    </source>
</evidence>
<dbReference type="InterPro" id="IPR001851">
    <property type="entry name" value="ABC_transp_permease"/>
</dbReference>
<gene>
    <name evidence="8" type="ORF">mvi_56700</name>
</gene>
<dbReference type="GO" id="GO:0022857">
    <property type="term" value="F:transmembrane transporter activity"/>
    <property type="evidence" value="ECO:0007669"/>
    <property type="project" value="InterPro"/>
</dbReference>
<dbReference type="Pfam" id="PF02653">
    <property type="entry name" value="BPD_transp_2"/>
    <property type="match status" value="1"/>
</dbReference>
<proteinExistence type="predicted"/>
<feature type="transmembrane region" description="Helical" evidence="7">
    <location>
        <begin position="161"/>
        <end position="181"/>
    </location>
</feature>
<comment type="subcellular location">
    <subcellularLocation>
        <location evidence="1">Cell membrane</location>
        <topology evidence="1">Multi-pass membrane protein</topology>
    </subcellularLocation>
</comment>
<dbReference type="KEGG" id="mind:mvi_56700"/>
<dbReference type="NCBIfam" id="NF008630">
    <property type="entry name" value="PRK11618.1"/>
    <property type="match status" value="1"/>
</dbReference>